<organism evidence="1 2">
    <name type="scientific">Lacrimispora sphenoides JCM 1415</name>
    <dbReference type="NCBI Taxonomy" id="1297793"/>
    <lineage>
        <taxon>Bacteria</taxon>
        <taxon>Bacillati</taxon>
        <taxon>Bacillota</taxon>
        <taxon>Clostridia</taxon>
        <taxon>Lachnospirales</taxon>
        <taxon>Lachnospiraceae</taxon>
        <taxon>Lacrimispora</taxon>
    </lineage>
</organism>
<name>A0ABY1CB26_9FIRM</name>
<protein>
    <submittedName>
        <fullName evidence="1">Uncharacterized protein</fullName>
    </submittedName>
</protein>
<dbReference type="EMBL" id="LT630003">
    <property type="protein sequence ID" value="SET87096.1"/>
    <property type="molecule type" value="Genomic_DNA"/>
</dbReference>
<gene>
    <name evidence="1" type="ORF">SAMN02745906_2583</name>
</gene>
<keyword evidence="2" id="KW-1185">Reference proteome</keyword>
<evidence type="ECO:0000313" key="2">
    <source>
        <dbReference type="Proteomes" id="UP000198970"/>
    </source>
</evidence>
<accession>A0ABY1CB26</accession>
<reference evidence="1 2" key="1">
    <citation type="submission" date="2016-10" db="EMBL/GenBank/DDBJ databases">
        <authorList>
            <person name="Varghese N."/>
            <person name="Submissions S."/>
        </authorList>
    </citation>
    <scope>NUCLEOTIDE SEQUENCE [LARGE SCALE GENOMIC DNA]</scope>
    <source>
        <strain evidence="1 2">ATCC 19403</strain>
    </source>
</reference>
<dbReference type="Proteomes" id="UP000198970">
    <property type="component" value="Chromosome I"/>
</dbReference>
<proteinExistence type="predicted"/>
<evidence type="ECO:0000313" key="1">
    <source>
        <dbReference type="EMBL" id="SET87096.1"/>
    </source>
</evidence>
<sequence length="54" mass="6207">MSSAVFVSLSPFSIRPADRISPFSCIKFACINQSYIDVHFDVSMVYFEVLQTRR</sequence>